<keyword evidence="3" id="KW-1185">Reference proteome</keyword>
<evidence type="ECO:0000313" key="3">
    <source>
        <dbReference type="Proteomes" id="UP001359485"/>
    </source>
</evidence>
<comment type="caution">
    <text evidence="2">The sequence shown here is derived from an EMBL/GenBank/DDBJ whole genome shotgun (WGS) entry which is preliminary data.</text>
</comment>
<accession>A0ABR1BHW9</accession>
<feature type="chain" id="PRO_5046738065" evidence="1">
    <location>
        <begin position="25"/>
        <end position="195"/>
    </location>
</feature>
<proteinExistence type="predicted"/>
<feature type="signal peptide" evidence="1">
    <location>
        <begin position="1"/>
        <end position="24"/>
    </location>
</feature>
<organism evidence="2 3">
    <name type="scientific">Polyplax serrata</name>
    <name type="common">Common mouse louse</name>
    <dbReference type="NCBI Taxonomy" id="468196"/>
    <lineage>
        <taxon>Eukaryota</taxon>
        <taxon>Metazoa</taxon>
        <taxon>Ecdysozoa</taxon>
        <taxon>Arthropoda</taxon>
        <taxon>Hexapoda</taxon>
        <taxon>Insecta</taxon>
        <taxon>Pterygota</taxon>
        <taxon>Neoptera</taxon>
        <taxon>Paraneoptera</taxon>
        <taxon>Psocodea</taxon>
        <taxon>Troctomorpha</taxon>
        <taxon>Phthiraptera</taxon>
        <taxon>Anoplura</taxon>
        <taxon>Polyplacidae</taxon>
        <taxon>Polyplax</taxon>
    </lineage>
</organism>
<evidence type="ECO:0000256" key="1">
    <source>
        <dbReference type="SAM" id="SignalP"/>
    </source>
</evidence>
<sequence length="195" mass="18416">MSSDINQNRVLEVVISSLLAVAAAFPSESRAKRGVYDFGGFGGHGAYAGYAGHGGFGGLGGLGAVVKGPSGVINTGAFGVGHVAPHAVVSAPAPAAAVVAAPAPAAAVVAAAAPAHGYAGASHHHGPASVSSAPQVAGVINSPSATLIGPSTDGHPGAVIPKGHTAVYGYGVGAHGGYGGAGFHGGAGYHGGYWG</sequence>
<protein>
    <submittedName>
        <fullName evidence="2">Uncharacterized protein</fullName>
    </submittedName>
</protein>
<keyword evidence="1" id="KW-0732">Signal</keyword>
<dbReference type="Proteomes" id="UP001359485">
    <property type="component" value="Unassembled WGS sequence"/>
</dbReference>
<name>A0ABR1BHW9_POLSC</name>
<gene>
    <name evidence="2" type="ORF">RUM44_014003</name>
</gene>
<dbReference type="EMBL" id="JAWJWF010000001">
    <property type="protein sequence ID" value="KAK6642280.1"/>
    <property type="molecule type" value="Genomic_DNA"/>
</dbReference>
<evidence type="ECO:0000313" key="2">
    <source>
        <dbReference type="EMBL" id="KAK6642280.1"/>
    </source>
</evidence>
<reference evidence="2 3" key="1">
    <citation type="submission" date="2023-09" db="EMBL/GenBank/DDBJ databases">
        <title>Genomes of two closely related lineages of the louse Polyplax serrata with different host specificities.</title>
        <authorList>
            <person name="Martinu J."/>
            <person name="Tarabai H."/>
            <person name="Stefka J."/>
            <person name="Hypsa V."/>
        </authorList>
    </citation>
    <scope>NUCLEOTIDE SEQUENCE [LARGE SCALE GENOMIC DNA]</scope>
    <source>
        <strain evidence="2">98ZLc_SE</strain>
    </source>
</reference>